<sequence>MKLTRLRAIAAPLSATSTAVLAQVDQTPVAPDNVAVDAPDLSRSSDDRALSRSLASHVKSTYARVILTTAEAEPLVERYTKDLDGRVNYDFEMPAIKARMIGITSPHGNISAQITDSAETYDQWRLDTKLLYEVDDVPATLRDAQAAGFKIVQPLSRTPMVWQGRYEVVPGFVVEVVKWLPGKEPQNG</sequence>
<keyword evidence="1" id="KW-0732">Signal</keyword>
<dbReference type="EMBL" id="JACFYJ010000015">
    <property type="protein sequence ID" value="MEI5997898.1"/>
    <property type="molecule type" value="Genomic_DNA"/>
</dbReference>
<dbReference type="SUPFAM" id="SSF54593">
    <property type="entry name" value="Glyoxalase/Bleomycin resistance protein/Dihydroxybiphenyl dioxygenase"/>
    <property type="match status" value="1"/>
</dbReference>
<evidence type="ECO:0000313" key="2">
    <source>
        <dbReference type="EMBL" id="MEI5997898.1"/>
    </source>
</evidence>
<keyword evidence="3" id="KW-1185">Reference proteome</keyword>
<dbReference type="Proteomes" id="UP001386437">
    <property type="component" value="Unassembled WGS sequence"/>
</dbReference>
<organism evidence="2 3">
    <name type="scientific">Paraburkholderia bengalensis</name>
    <dbReference type="NCBI Taxonomy" id="2747562"/>
    <lineage>
        <taxon>Bacteria</taxon>
        <taxon>Pseudomonadati</taxon>
        <taxon>Pseudomonadota</taxon>
        <taxon>Betaproteobacteria</taxon>
        <taxon>Burkholderiales</taxon>
        <taxon>Burkholderiaceae</taxon>
        <taxon>Paraburkholderia</taxon>
    </lineage>
</organism>
<dbReference type="InterPro" id="IPR029068">
    <property type="entry name" value="Glyas_Bleomycin-R_OHBP_Dase"/>
</dbReference>
<evidence type="ECO:0000313" key="3">
    <source>
        <dbReference type="Proteomes" id="UP001386437"/>
    </source>
</evidence>
<evidence type="ECO:0000256" key="1">
    <source>
        <dbReference type="SAM" id="SignalP"/>
    </source>
</evidence>
<feature type="chain" id="PRO_5045648727" description="VOC domain-containing protein" evidence="1">
    <location>
        <begin position="23"/>
        <end position="188"/>
    </location>
</feature>
<protein>
    <recommendedName>
        <fullName evidence="4">VOC domain-containing protein</fullName>
    </recommendedName>
</protein>
<name>A0ABU8IR32_9BURK</name>
<feature type="signal peptide" evidence="1">
    <location>
        <begin position="1"/>
        <end position="22"/>
    </location>
</feature>
<proteinExistence type="predicted"/>
<accession>A0ABU8IR32</accession>
<reference evidence="2 3" key="1">
    <citation type="journal article" date="2022" name="Arch. Microbiol.">
        <title>Paraburkholderia bengalensis sp. nov. isolated from roots of Oryza sativa, IR64.</title>
        <authorList>
            <person name="Nag P."/>
            <person name="Mondal N."/>
            <person name="Sarkar J."/>
            <person name="Das S."/>
        </authorList>
    </citation>
    <scope>NUCLEOTIDE SEQUENCE [LARGE SCALE GENOMIC DNA]</scope>
    <source>
        <strain evidence="2 3">IR64_4_BI</strain>
    </source>
</reference>
<dbReference type="RefSeq" id="WP_336598106.1">
    <property type="nucleotide sequence ID" value="NZ_JACFYJ010000015.1"/>
</dbReference>
<comment type="caution">
    <text evidence="2">The sequence shown here is derived from an EMBL/GenBank/DDBJ whole genome shotgun (WGS) entry which is preliminary data.</text>
</comment>
<gene>
    <name evidence="2" type="ORF">H3V53_12020</name>
</gene>
<evidence type="ECO:0008006" key="4">
    <source>
        <dbReference type="Google" id="ProtNLM"/>
    </source>
</evidence>